<evidence type="ECO:0000313" key="7">
    <source>
        <dbReference type="Proteomes" id="UP001161017"/>
    </source>
</evidence>
<protein>
    <recommendedName>
        <fullName evidence="5">Major facilitator superfamily (MFS) profile domain-containing protein</fullName>
    </recommendedName>
</protein>
<dbReference type="PANTHER" id="PTHR11360:SF234">
    <property type="entry name" value="MFS-TYPE TRANSPORTER DBAD-RELATED"/>
    <property type="match status" value="1"/>
</dbReference>
<dbReference type="GO" id="GO:0016020">
    <property type="term" value="C:membrane"/>
    <property type="evidence" value="ECO:0007669"/>
    <property type="project" value="UniProtKB-SubCell"/>
</dbReference>
<feature type="transmembrane region" description="Helical" evidence="4">
    <location>
        <begin position="135"/>
        <end position="157"/>
    </location>
</feature>
<gene>
    <name evidence="6" type="ORF">OHK93_004602</name>
</gene>
<dbReference type="Proteomes" id="UP001161017">
    <property type="component" value="Unassembled WGS sequence"/>
</dbReference>
<comment type="similarity">
    <text evidence="2">Belongs to the major facilitator superfamily. Monocarboxylate porter (TC 2.A.1.13) family.</text>
</comment>
<evidence type="ECO:0000256" key="2">
    <source>
        <dbReference type="ARBA" id="ARBA00006727"/>
    </source>
</evidence>
<feature type="transmembrane region" description="Helical" evidence="4">
    <location>
        <begin position="405"/>
        <end position="425"/>
    </location>
</feature>
<dbReference type="InterPro" id="IPR011701">
    <property type="entry name" value="MFS"/>
</dbReference>
<dbReference type="PROSITE" id="PS50850">
    <property type="entry name" value="MFS"/>
    <property type="match status" value="1"/>
</dbReference>
<dbReference type="AlphaFoldDB" id="A0AA43QW70"/>
<feature type="transmembrane region" description="Helical" evidence="4">
    <location>
        <begin position="83"/>
        <end position="103"/>
    </location>
</feature>
<dbReference type="Pfam" id="PF07690">
    <property type="entry name" value="MFS_1"/>
    <property type="match status" value="1"/>
</dbReference>
<keyword evidence="7" id="KW-1185">Reference proteome</keyword>
<comment type="caution">
    <text evidence="6">The sequence shown here is derived from an EMBL/GenBank/DDBJ whole genome shotgun (WGS) entry which is preliminary data.</text>
</comment>
<organism evidence="6 7">
    <name type="scientific">Ramalina farinacea</name>
    <dbReference type="NCBI Taxonomy" id="258253"/>
    <lineage>
        <taxon>Eukaryota</taxon>
        <taxon>Fungi</taxon>
        <taxon>Dikarya</taxon>
        <taxon>Ascomycota</taxon>
        <taxon>Pezizomycotina</taxon>
        <taxon>Lecanoromycetes</taxon>
        <taxon>OSLEUM clade</taxon>
        <taxon>Lecanoromycetidae</taxon>
        <taxon>Lecanorales</taxon>
        <taxon>Lecanorineae</taxon>
        <taxon>Ramalinaceae</taxon>
        <taxon>Ramalina</taxon>
    </lineage>
</organism>
<feature type="transmembrane region" description="Helical" evidence="4">
    <location>
        <begin position="306"/>
        <end position="329"/>
    </location>
</feature>
<feature type="region of interest" description="Disordered" evidence="3">
    <location>
        <begin position="1"/>
        <end position="36"/>
    </location>
</feature>
<feature type="transmembrane region" description="Helical" evidence="4">
    <location>
        <begin position="202"/>
        <end position="222"/>
    </location>
</feature>
<evidence type="ECO:0000256" key="4">
    <source>
        <dbReference type="SAM" id="Phobius"/>
    </source>
</evidence>
<evidence type="ECO:0000256" key="1">
    <source>
        <dbReference type="ARBA" id="ARBA00004141"/>
    </source>
</evidence>
<evidence type="ECO:0000259" key="5">
    <source>
        <dbReference type="PROSITE" id="PS50850"/>
    </source>
</evidence>
<feature type="transmembrane region" description="Helical" evidence="4">
    <location>
        <begin position="335"/>
        <end position="360"/>
    </location>
</feature>
<dbReference type="SUPFAM" id="SSF103473">
    <property type="entry name" value="MFS general substrate transporter"/>
    <property type="match status" value="1"/>
</dbReference>
<feature type="transmembrane region" description="Helical" evidence="4">
    <location>
        <begin position="243"/>
        <end position="268"/>
    </location>
</feature>
<feature type="transmembrane region" description="Helical" evidence="4">
    <location>
        <begin position="280"/>
        <end position="299"/>
    </location>
</feature>
<feature type="compositionally biased region" description="Pro residues" evidence="3">
    <location>
        <begin position="25"/>
        <end position="36"/>
    </location>
</feature>
<dbReference type="EMBL" id="JAPUFD010000021">
    <property type="protein sequence ID" value="MDI1492819.1"/>
    <property type="molecule type" value="Genomic_DNA"/>
</dbReference>
<accession>A0AA43QW70</accession>
<dbReference type="InterPro" id="IPR036259">
    <property type="entry name" value="MFS_trans_sf"/>
</dbReference>
<feature type="domain" description="Major facilitator superfamily (MFS) profile" evidence="5">
    <location>
        <begin position="244"/>
        <end position="435"/>
    </location>
</feature>
<feature type="transmembrane region" description="Helical" evidence="4">
    <location>
        <begin position="51"/>
        <end position="71"/>
    </location>
</feature>
<dbReference type="Gene3D" id="1.20.1250.20">
    <property type="entry name" value="MFS general substrate transporter like domains"/>
    <property type="match status" value="2"/>
</dbReference>
<proteinExistence type="inferred from homology"/>
<dbReference type="InterPro" id="IPR020846">
    <property type="entry name" value="MFS_dom"/>
</dbReference>
<dbReference type="InterPro" id="IPR050327">
    <property type="entry name" value="Proton-linked_MCT"/>
</dbReference>
<keyword evidence="4" id="KW-0812">Transmembrane</keyword>
<name>A0AA43QW70_9LECA</name>
<sequence>MSTQDVQDMSKEEMAPMSSDSDSAKPPPASQGPPPPPNGGLLAWLQVASGFMIFFNTWGMITAFAVFQTYYESGKLFEASSSNISWIGSIQSFLLQVTGLIAGPIYDRGYLRLLLVTGSFMVVFGLMMLSLSTEYWQALLSQAFCVGIGAGLLFVPTVSVIPTYFTSNIGLAIGIASSGSSLGGVIYPIVLNRLIAEVGFPWAVRSIAFIALATFTIPLAAMRIRVRVPKPRAVVDWSAFHDWPYMTFSLALLIVFIGNVVLIFYISFYPADRGFTDSSLAFYIVAIFNAGSIIGRILPNALSDRIGVFNTIAPFTLLLGVTILCLLGVHNAAGIIVEAVVTGMFSGVVVALPPVCFRMLTENKSMIGTRTGQGFAIGGLGLLIGGPSAGAILGSVDPLNWTGVWVYGGVMACASGAILVVVRLMKSGPVLKVKV</sequence>
<evidence type="ECO:0000313" key="6">
    <source>
        <dbReference type="EMBL" id="MDI1492819.1"/>
    </source>
</evidence>
<feature type="transmembrane region" description="Helical" evidence="4">
    <location>
        <begin position="169"/>
        <end position="190"/>
    </location>
</feature>
<comment type="subcellular location">
    <subcellularLocation>
        <location evidence="1">Membrane</location>
        <topology evidence="1">Multi-pass membrane protein</topology>
    </subcellularLocation>
</comment>
<dbReference type="GO" id="GO:0022857">
    <property type="term" value="F:transmembrane transporter activity"/>
    <property type="evidence" value="ECO:0007669"/>
    <property type="project" value="InterPro"/>
</dbReference>
<dbReference type="PANTHER" id="PTHR11360">
    <property type="entry name" value="MONOCARBOXYLATE TRANSPORTER"/>
    <property type="match status" value="1"/>
</dbReference>
<evidence type="ECO:0000256" key="3">
    <source>
        <dbReference type="SAM" id="MobiDB-lite"/>
    </source>
</evidence>
<feature type="transmembrane region" description="Helical" evidence="4">
    <location>
        <begin position="372"/>
        <end position="393"/>
    </location>
</feature>
<reference evidence="6" key="1">
    <citation type="journal article" date="2023" name="Genome Biol. Evol.">
        <title>First Whole Genome Sequence and Flow Cytometry Genome Size Data for the Lichen-Forming Fungus Ramalina farinacea (Ascomycota).</title>
        <authorList>
            <person name="Llewellyn T."/>
            <person name="Mian S."/>
            <person name="Hill R."/>
            <person name="Leitch I.J."/>
            <person name="Gaya E."/>
        </authorList>
    </citation>
    <scope>NUCLEOTIDE SEQUENCE</scope>
    <source>
        <strain evidence="6">LIQ254RAFAR</strain>
    </source>
</reference>
<feature type="transmembrane region" description="Helical" evidence="4">
    <location>
        <begin position="110"/>
        <end position="129"/>
    </location>
</feature>
<keyword evidence="4" id="KW-1133">Transmembrane helix</keyword>
<keyword evidence="4" id="KW-0472">Membrane</keyword>